<dbReference type="GO" id="GO:0047420">
    <property type="term" value="F:N-acyl-D-amino-acid deacylase activity"/>
    <property type="evidence" value="ECO:0007669"/>
    <property type="project" value="UniProtKB-EC"/>
</dbReference>
<dbReference type="Pfam" id="PF07969">
    <property type="entry name" value="Amidohydro_3"/>
    <property type="match status" value="2"/>
</dbReference>
<dbReference type="InterPro" id="IPR011059">
    <property type="entry name" value="Metal-dep_hydrolase_composite"/>
</dbReference>
<gene>
    <name evidence="2" type="ORF">JOC94_002760</name>
</gene>
<dbReference type="InterPro" id="IPR023100">
    <property type="entry name" value="D-aminoacylase_insert_dom_sf"/>
</dbReference>
<dbReference type="Gene3D" id="2.30.40.10">
    <property type="entry name" value="Urease, subunit C, domain 1"/>
    <property type="match status" value="1"/>
</dbReference>
<keyword evidence="3" id="KW-1185">Reference proteome</keyword>
<dbReference type="SUPFAM" id="SSF51338">
    <property type="entry name" value="Composite domain of metallo-dependent hydrolases"/>
    <property type="match status" value="1"/>
</dbReference>
<dbReference type="InterPro" id="IPR013108">
    <property type="entry name" value="Amidohydro_3"/>
</dbReference>
<reference evidence="2 3" key="1">
    <citation type="submission" date="2021-01" db="EMBL/GenBank/DDBJ databases">
        <title>Genomic Encyclopedia of Type Strains, Phase IV (KMG-IV): sequencing the most valuable type-strain genomes for metagenomic binning, comparative biology and taxonomic classification.</title>
        <authorList>
            <person name="Goeker M."/>
        </authorList>
    </citation>
    <scope>NUCLEOTIDE SEQUENCE [LARGE SCALE GENOMIC DNA]</scope>
    <source>
        <strain evidence="2 3">DSM 105453</strain>
    </source>
</reference>
<feature type="domain" description="Amidohydrolase 3" evidence="1">
    <location>
        <begin position="44"/>
        <end position="200"/>
    </location>
</feature>
<dbReference type="Proteomes" id="UP000823485">
    <property type="component" value="Unassembled WGS sequence"/>
</dbReference>
<evidence type="ECO:0000313" key="3">
    <source>
        <dbReference type="Proteomes" id="UP000823485"/>
    </source>
</evidence>
<evidence type="ECO:0000259" key="1">
    <source>
        <dbReference type="Pfam" id="PF07969"/>
    </source>
</evidence>
<comment type="caution">
    <text evidence="2">The sequence shown here is derived from an EMBL/GenBank/DDBJ whole genome shotgun (WGS) entry which is preliminary data.</text>
</comment>
<dbReference type="Gene3D" id="3.30.1490.130">
    <property type="entry name" value="D-aminoacylase. Domain 3"/>
    <property type="match status" value="1"/>
</dbReference>
<feature type="domain" description="Amidohydrolase 3" evidence="1">
    <location>
        <begin position="434"/>
        <end position="523"/>
    </location>
</feature>
<dbReference type="RefSeq" id="WP_077111471.1">
    <property type="nucleotide sequence ID" value="NZ_JAFBFH010000018.1"/>
</dbReference>
<dbReference type="PANTHER" id="PTHR11647:SF1">
    <property type="entry name" value="COLLAPSIN RESPONSE MEDIATOR PROTEIN"/>
    <property type="match status" value="1"/>
</dbReference>
<accession>A0ABS2RAZ6</accession>
<name>A0ABS2RAZ6_9BACI</name>
<dbReference type="PANTHER" id="PTHR11647">
    <property type="entry name" value="HYDRANTOINASE/DIHYDROPYRIMIDINASE FAMILY MEMBER"/>
    <property type="match status" value="1"/>
</dbReference>
<dbReference type="InterPro" id="IPR032466">
    <property type="entry name" value="Metal_Hydrolase"/>
</dbReference>
<dbReference type="Gene3D" id="3.20.20.140">
    <property type="entry name" value="Metal-dependent hydrolases"/>
    <property type="match status" value="1"/>
</dbReference>
<dbReference type="SUPFAM" id="SSF51556">
    <property type="entry name" value="Metallo-dependent hydrolases"/>
    <property type="match status" value="1"/>
</dbReference>
<protein>
    <submittedName>
        <fullName evidence="2">N-acyl-D-amino-acid deacylase</fullName>
        <ecNumber evidence="2">3.5.1.81</ecNumber>
    </submittedName>
</protein>
<proteinExistence type="predicted"/>
<dbReference type="CDD" id="cd01297">
    <property type="entry name" value="D-aminoacylase"/>
    <property type="match status" value="1"/>
</dbReference>
<keyword evidence="2" id="KW-0378">Hydrolase</keyword>
<evidence type="ECO:0000313" key="2">
    <source>
        <dbReference type="EMBL" id="MBM7715771.1"/>
    </source>
</evidence>
<organism evidence="2 3">
    <name type="scientific">Siminovitchia thermophila</name>
    <dbReference type="NCBI Taxonomy" id="1245522"/>
    <lineage>
        <taxon>Bacteria</taxon>
        <taxon>Bacillati</taxon>
        <taxon>Bacillota</taxon>
        <taxon>Bacilli</taxon>
        <taxon>Bacillales</taxon>
        <taxon>Bacillaceae</taxon>
        <taxon>Siminovitchia</taxon>
    </lineage>
</organism>
<dbReference type="EMBL" id="JAFBFH010000018">
    <property type="protein sequence ID" value="MBM7715771.1"/>
    <property type="molecule type" value="Genomic_DNA"/>
</dbReference>
<dbReference type="InterPro" id="IPR050378">
    <property type="entry name" value="Metallo-dep_Hydrolases_sf"/>
</dbReference>
<dbReference type="EC" id="3.5.1.81" evidence="2"/>
<sequence>MFDLVIRNGIIIDGTGTKGYVSDLGIKDNKIVQIALDLQADAKETIDARGHIISPGFIDIHGNSDWTLFINNKGESKIRQGVTTEVQGNCGFSAGPVIAARKNDLMSYLSNTVLLDEKTKENWNWESQADFMKCAIEKQGIPFNIAPLVGHGTLKVSVMGFEKREPTREELDEMLRLLRQELESGIFGLSSGLEYAPGLYTSKAELIELCKVVSEFDGVYSTHMRNEGRDVLESISESISVARQSQVSLLITHLKAAYRPNWGKSKEALQIIDEARNSGVLVDFDIYPYAAFGSGLIDLIPPWAKEQGAVKMAQQLKDADFRNRVVQDMKSEHSDWDNPLIGSSWKDMRIALLKSEKNQKYEGRNLAQVAEDMGVTPYEAIVNLLIEEEGGIKAIYFAMSEADVEAFMQHERAMLSSDGRAVAPYGELGRGAVHPRYYGTYPKILGHYVREKQILSLEEAIRKCTSLPAQKMQIQKRGQLKEGYYADICIFNKDTIIDTATFEDSHQYPQGIDYVIVNGEVVVENGKHTGSLPGKVLKR</sequence>